<dbReference type="Proteomes" id="UP000325787">
    <property type="component" value="Chromosome"/>
</dbReference>
<reference evidence="3" key="1">
    <citation type="journal article" date="2021" name="Curr. Microbiol.">
        <title>Complete genome of nocamycin-producing strain Saccharothrix syringae NRRL B-16468 reveals the biosynthetic potential for secondary metabolites.</title>
        <authorList>
            <person name="Mo X."/>
            <person name="Yang S."/>
        </authorList>
    </citation>
    <scope>NUCLEOTIDE SEQUENCE [LARGE SCALE GENOMIC DNA]</scope>
    <source>
        <strain evidence="3">ATCC 51364 / DSM 43886 / JCM 6844 / KCTC 9398 / NBRC 14523 / NRRL B-16468 / INA 2240</strain>
    </source>
</reference>
<dbReference type="CDD" id="cd00093">
    <property type="entry name" value="HTH_XRE"/>
    <property type="match status" value="1"/>
</dbReference>
<evidence type="ECO:0000313" key="2">
    <source>
        <dbReference type="EMBL" id="QFZ20966.1"/>
    </source>
</evidence>
<evidence type="ECO:0000313" key="3">
    <source>
        <dbReference type="Proteomes" id="UP000325787"/>
    </source>
</evidence>
<dbReference type="InterPro" id="IPR041413">
    <property type="entry name" value="MLTR_LBD"/>
</dbReference>
<protein>
    <submittedName>
        <fullName evidence="2">XRE family transcriptional regulator</fullName>
    </submittedName>
</protein>
<accession>A0A5Q0H400</accession>
<dbReference type="Pfam" id="PF13560">
    <property type="entry name" value="HTH_31"/>
    <property type="match status" value="1"/>
</dbReference>
<proteinExistence type="predicted"/>
<dbReference type="Gene3D" id="1.10.260.40">
    <property type="entry name" value="lambda repressor-like DNA-binding domains"/>
    <property type="match status" value="1"/>
</dbReference>
<dbReference type="PROSITE" id="PS50943">
    <property type="entry name" value="HTH_CROC1"/>
    <property type="match status" value="1"/>
</dbReference>
<dbReference type="SMART" id="SM00530">
    <property type="entry name" value="HTH_XRE"/>
    <property type="match status" value="1"/>
</dbReference>
<gene>
    <name evidence="2" type="ORF">EKG83_29455</name>
</gene>
<organism evidence="2 3">
    <name type="scientific">Saccharothrix syringae</name>
    <name type="common">Nocardiopsis syringae</name>
    <dbReference type="NCBI Taxonomy" id="103733"/>
    <lineage>
        <taxon>Bacteria</taxon>
        <taxon>Bacillati</taxon>
        <taxon>Actinomycetota</taxon>
        <taxon>Actinomycetes</taxon>
        <taxon>Pseudonocardiales</taxon>
        <taxon>Pseudonocardiaceae</taxon>
        <taxon>Saccharothrix</taxon>
    </lineage>
</organism>
<dbReference type="AlphaFoldDB" id="A0A5Q0H400"/>
<name>A0A5Q0H400_SACSY</name>
<dbReference type="KEGG" id="ssyi:EKG83_29455"/>
<dbReference type="Pfam" id="PF17765">
    <property type="entry name" value="MLTR_LBD"/>
    <property type="match status" value="1"/>
</dbReference>
<evidence type="ECO:0000259" key="1">
    <source>
        <dbReference type="PROSITE" id="PS50943"/>
    </source>
</evidence>
<dbReference type="OrthoDB" id="4790304at2"/>
<dbReference type="PANTHER" id="PTHR35010">
    <property type="entry name" value="BLL4672 PROTEIN-RELATED"/>
    <property type="match status" value="1"/>
</dbReference>
<dbReference type="InterPro" id="IPR010982">
    <property type="entry name" value="Lambda_DNA-bd_dom_sf"/>
</dbReference>
<keyword evidence="3" id="KW-1185">Reference proteome</keyword>
<dbReference type="EMBL" id="CP034550">
    <property type="protein sequence ID" value="QFZ20966.1"/>
    <property type="molecule type" value="Genomic_DNA"/>
</dbReference>
<feature type="domain" description="HTH cro/C1-type" evidence="1">
    <location>
        <begin position="35"/>
        <end position="82"/>
    </location>
</feature>
<dbReference type="RefSeq" id="WP_051765389.1">
    <property type="nucleotide sequence ID" value="NZ_CP034550.1"/>
</dbReference>
<dbReference type="GO" id="GO:0003677">
    <property type="term" value="F:DNA binding"/>
    <property type="evidence" value="ECO:0007669"/>
    <property type="project" value="InterPro"/>
</dbReference>
<dbReference type="Gene3D" id="3.30.450.180">
    <property type="match status" value="1"/>
</dbReference>
<dbReference type="InterPro" id="IPR001387">
    <property type="entry name" value="Cro/C1-type_HTH"/>
</dbReference>
<sequence>MDQRSELGEFLRSRRARISPEDAGVPRYGRRRVPGLRREELAQLAGISVGYYVRLEQGHPVNTSDSVLNSLARALRLTPDEHAHLRGLIRSGPVKPARARPDRLRETVRSVVHSLGHMPALVLGVFGDVLVWNRLAHALLAGHLPFGAPDRAADRPNWPRLFFLDPHVRELFRDWSEKARDTVADLRLMAGRYPDDPRLAELVGELSLKSPEFRALWSAHPVRRCAFHDRRFRHPVVGELTLTDELMALPEDEGQRLVVFTAAPGSSSAAALTLLAELAESGARHRPGVGGTG</sequence>
<dbReference type="PANTHER" id="PTHR35010:SF2">
    <property type="entry name" value="BLL4672 PROTEIN"/>
    <property type="match status" value="1"/>
</dbReference>
<dbReference type="SUPFAM" id="SSF47413">
    <property type="entry name" value="lambda repressor-like DNA-binding domains"/>
    <property type="match status" value="1"/>
</dbReference>